<evidence type="ECO:0000313" key="3">
    <source>
        <dbReference type="Proteomes" id="UP000517916"/>
    </source>
</evidence>
<evidence type="ECO:0000313" key="2">
    <source>
        <dbReference type="EMBL" id="MBA8924300.1"/>
    </source>
</evidence>
<keyword evidence="3" id="KW-1185">Reference proteome</keyword>
<sequence length="76" mass="7976">MTSKNVRSALWIVGLLCLVQGFGSALTEVLWHTSFGVSGILIGLFGAPTWISWVIGVLGAMLLAWAAFGAAASRRA</sequence>
<evidence type="ECO:0000256" key="1">
    <source>
        <dbReference type="SAM" id="Phobius"/>
    </source>
</evidence>
<dbReference type="RefSeq" id="WP_182836687.1">
    <property type="nucleotide sequence ID" value="NZ_BAAABQ010000007.1"/>
</dbReference>
<feature type="transmembrane region" description="Helical" evidence="1">
    <location>
        <begin position="51"/>
        <end position="72"/>
    </location>
</feature>
<name>A0ABR6BBW1_9PSEU</name>
<accession>A0ABR6BBW1</accession>
<dbReference type="EMBL" id="JACJID010000001">
    <property type="protein sequence ID" value="MBA8924300.1"/>
    <property type="molecule type" value="Genomic_DNA"/>
</dbReference>
<reference evidence="2 3" key="1">
    <citation type="submission" date="2020-08" db="EMBL/GenBank/DDBJ databases">
        <title>Genomic Encyclopedia of Archaeal and Bacterial Type Strains, Phase II (KMG-II): from individual species to whole genera.</title>
        <authorList>
            <person name="Goeker M."/>
        </authorList>
    </citation>
    <scope>NUCLEOTIDE SEQUENCE [LARGE SCALE GENOMIC DNA]</scope>
    <source>
        <strain evidence="2 3">DSM 43850</strain>
    </source>
</reference>
<dbReference type="Proteomes" id="UP000517916">
    <property type="component" value="Unassembled WGS sequence"/>
</dbReference>
<organism evidence="2 3">
    <name type="scientific">Kutzneria viridogrisea</name>
    <dbReference type="NCBI Taxonomy" id="47990"/>
    <lineage>
        <taxon>Bacteria</taxon>
        <taxon>Bacillati</taxon>
        <taxon>Actinomycetota</taxon>
        <taxon>Actinomycetes</taxon>
        <taxon>Pseudonocardiales</taxon>
        <taxon>Pseudonocardiaceae</taxon>
        <taxon>Kutzneria</taxon>
    </lineage>
</organism>
<comment type="caution">
    <text evidence="2">The sequence shown here is derived from an EMBL/GenBank/DDBJ whole genome shotgun (WGS) entry which is preliminary data.</text>
</comment>
<keyword evidence="1" id="KW-0812">Transmembrane</keyword>
<gene>
    <name evidence="2" type="ORF">BC739_001497</name>
</gene>
<keyword evidence="1" id="KW-1133">Transmembrane helix</keyword>
<protein>
    <submittedName>
        <fullName evidence="2">Uncharacterized protein</fullName>
    </submittedName>
</protein>
<proteinExistence type="predicted"/>
<keyword evidence="1" id="KW-0472">Membrane</keyword>